<keyword evidence="1" id="KW-0812">Transmembrane</keyword>
<proteinExistence type="inferred from homology"/>
<keyword evidence="1" id="KW-1003">Cell membrane</keyword>
<feature type="binding site" evidence="1">
    <location>
        <position position="198"/>
    </location>
    <ligand>
        <name>Fe cation</name>
        <dbReference type="ChEBI" id="CHEBI:24875"/>
    </ligand>
</feature>
<evidence type="ECO:0000313" key="2">
    <source>
        <dbReference type="EMBL" id="ABL60983.1"/>
    </source>
</evidence>
<dbReference type="GO" id="GO:0010436">
    <property type="term" value="F:carotenoid dioxygenase activity"/>
    <property type="evidence" value="ECO:0007669"/>
    <property type="project" value="UniProtKB-UniRule"/>
</dbReference>
<evidence type="ECO:0000256" key="1">
    <source>
        <dbReference type="HAMAP-Rule" id="MF_02093"/>
    </source>
</evidence>
<keyword evidence="1 2" id="KW-0223">Dioxygenase</keyword>
<feature type="binding site" evidence="1">
    <location>
        <position position="79"/>
    </location>
    <ligand>
        <name>Fe cation</name>
        <dbReference type="ChEBI" id="CHEBI:24875"/>
    </ligand>
</feature>
<keyword evidence="1" id="KW-1133">Transmembrane helix</keyword>
<comment type="similarity">
    <text evidence="1">Belongs to the Brp/Blh beta-carotene diooxygenase family.</text>
</comment>
<keyword evidence="1" id="KW-0560">Oxidoreductase</keyword>
<dbReference type="GO" id="GO:0005506">
    <property type="term" value="F:iron ion binding"/>
    <property type="evidence" value="ECO:0007669"/>
    <property type="project" value="UniProtKB-UniRule"/>
</dbReference>
<dbReference type="EMBL" id="EF100190">
    <property type="protein sequence ID" value="ABL60983.1"/>
    <property type="molecule type" value="Genomic_DNA"/>
</dbReference>
<comment type="subcellular location">
    <subcellularLocation>
        <location evidence="1">Cell membrane</location>
        <topology evidence="1">Multi-pass membrane protein</topology>
    </subcellularLocation>
</comment>
<feature type="transmembrane region" description="Helical" evidence="1">
    <location>
        <begin position="150"/>
        <end position="168"/>
    </location>
</feature>
<gene>
    <name evidence="2" type="ORF">ALOHA_HF1019P19.46c</name>
</gene>
<comment type="function">
    <text evidence="1">Catalyzes the cleavage of beta-carotene at its central double bond (15,15') to yield two molecules of all-trans-retinal.</text>
</comment>
<name>A4GIH3_9BACT</name>
<keyword evidence="1" id="KW-0472">Membrane</keyword>
<dbReference type="Pfam" id="PF15461">
    <property type="entry name" value="BCD"/>
    <property type="match status" value="1"/>
</dbReference>
<feature type="transmembrane region" description="Helical" evidence="1">
    <location>
        <begin position="218"/>
        <end position="240"/>
    </location>
</feature>
<sequence length="286" mass="30845">MIDILSVTDLFALAAVMLIGLPHGAFDGALAFCLGFGRSPGKIIGFLVMYLLLAGLSALIWLVSPVFALAGFLVLTIVHFGSGDTEHLFQPGPRVVQRSLKACQILVHGGMVTILLPVFHTTEVSQLFIVLAGPNAVLIIDALRPALKIWLAAACIYASAALFKRQYAAAAGELAGLAVLVWLLPPLAGFAVYFCIVHSRRHFTSIWKAMQLFVSRRFILISGGILTAASWAMGAGLYFSQTMSGSFSPDEAFIRTVFILLAALTVPHMLLVDTMYRPTLKKITQP</sequence>
<comment type="cofactor">
    <cofactor evidence="1">
        <name>Fe(2+)</name>
        <dbReference type="ChEBI" id="CHEBI:29033"/>
    </cofactor>
</comment>
<dbReference type="GO" id="GO:0005886">
    <property type="term" value="C:plasma membrane"/>
    <property type="evidence" value="ECO:0007669"/>
    <property type="project" value="UniProtKB-SubCell"/>
</dbReference>
<keyword evidence="1" id="KW-0408">Iron</keyword>
<feature type="transmembrane region" description="Helical" evidence="1">
    <location>
        <begin position="252"/>
        <end position="272"/>
    </location>
</feature>
<dbReference type="NCBIfam" id="TIGR03753">
    <property type="entry name" value="blh_monoox"/>
    <property type="match status" value="1"/>
</dbReference>
<reference evidence="2" key="1">
    <citation type="journal article" date="2007" name="Environ. Microbiol.">
        <title>Proteorhodopsin photosystem gene clusters exhibit co-evolutionary trends and shared ancestry among diverse marine microbial phyla.</title>
        <authorList>
            <person name="McCarren J."/>
            <person name="Delong E.F."/>
        </authorList>
    </citation>
    <scope>NUCLEOTIDE SEQUENCE</scope>
</reference>
<comment type="catalytic activity">
    <reaction evidence="1">
        <text>all-trans-beta-carotene + O2 = 2 all-trans-retinal</text>
        <dbReference type="Rhea" id="RHEA:32887"/>
        <dbReference type="ChEBI" id="CHEBI:15379"/>
        <dbReference type="ChEBI" id="CHEBI:17579"/>
        <dbReference type="ChEBI" id="CHEBI:17898"/>
        <dbReference type="EC" id="1.13.11.63"/>
    </reaction>
</comment>
<dbReference type="GO" id="GO:0016121">
    <property type="term" value="P:carotene catabolic process"/>
    <property type="evidence" value="ECO:0007669"/>
    <property type="project" value="UniProtKB-UniRule"/>
</dbReference>
<keyword evidence="1" id="KW-0479">Metal-binding</keyword>
<feature type="binding site" evidence="1">
    <location>
        <position position="23"/>
    </location>
    <ligand>
        <name>Fe cation</name>
        <dbReference type="ChEBI" id="CHEBI:24875"/>
    </ligand>
</feature>
<reference evidence="2" key="2">
    <citation type="journal article" date="2007" name="Proc. Natl. Acad. Sci. U.S.A.">
        <title>Proteorhodopsin photosystem gene expression enables photophosphorylation in a heterologous host.</title>
        <authorList>
            <person name="Martinez A."/>
            <person name="Bradley A.S."/>
            <person name="Waldbauer J.R."/>
            <person name="Summons R.E."/>
            <person name="Delong E.F."/>
        </authorList>
    </citation>
    <scope>NUCLEOTIDE SEQUENCE</scope>
</reference>
<organism evidence="2">
    <name type="scientific">uncultured marine bacterium HF10_19P19</name>
    <dbReference type="NCBI Taxonomy" id="413067"/>
    <lineage>
        <taxon>Bacteria</taxon>
        <taxon>environmental samples</taxon>
    </lineage>
</organism>
<feature type="transmembrane region" description="Helical" evidence="1">
    <location>
        <begin position="125"/>
        <end position="143"/>
    </location>
</feature>
<dbReference type="AlphaFoldDB" id="A4GIH3"/>
<dbReference type="EC" id="1.13.11.63" evidence="1"/>
<feature type="transmembrane region" description="Helical" evidence="1">
    <location>
        <begin position="47"/>
        <end position="78"/>
    </location>
</feature>
<feature type="binding site" evidence="1">
    <location>
        <position position="202"/>
    </location>
    <ligand>
        <name>Fe cation</name>
        <dbReference type="ChEBI" id="CHEBI:24875"/>
    </ligand>
</feature>
<feature type="transmembrane region" description="Helical" evidence="1">
    <location>
        <begin position="174"/>
        <end position="197"/>
    </location>
</feature>
<dbReference type="HAMAP" id="MF_02093">
    <property type="entry name" value="Beta_carotene_diox"/>
    <property type="match status" value="1"/>
</dbReference>
<accession>A4GIH3</accession>
<dbReference type="InterPro" id="IPR022270">
    <property type="entry name" value="Blh_diox"/>
</dbReference>
<comment type="caution">
    <text evidence="1">Lacks conserved residue(s) required for the propagation of feature annotation.</text>
</comment>
<protein>
    <recommendedName>
        <fullName evidence="1">Probable beta-carotene 15,15'-dioxygenase</fullName>
        <ecNumber evidence="1">1.13.11.63</ecNumber>
    </recommendedName>
</protein>
<dbReference type="GO" id="GO:0003834">
    <property type="term" value="F:beta-carotene 15,15'-dioxygenase activity"/>
    <property type="evidence" value="ECO:0007669"/>
    <property type="project" value="UniProtKB-EC"/>
</dbReference>